<evidence type="ECO:0000313" key="3">
    <source>
        <dbReference type="Proteomes" id="UP000654075"/>
    </source>
</evidence>
<evidence type="ECO:0000313" key="2">
    <source>
        <dbReference type="EMBL" id="CAE8616910.1"/>
    </source>
</evidence>
<comment type="caution">
    <text evidence="2">The sequence shown here is derived from an EMBL/GenBank/DDBJ whole genome shotgun (WGS) entry which is preliminary data.</text>
</comment>
<keyword evidence="3" id="KW-1185">Reference proteome</keyword>
<organism evidence="2 3">
    <name type="scientific">Polarella glacialis</name>
    <name type="common">Dinoflagellate</name>
    <dbReference type="NCBI Taxonomy" id="89957"/>
    <lineage>
        <taxon>Eukaryota</taxon>
        <taxon>Sar</taxon>
        <taxon>Alveolata</taxon>
        <taxon>Dinophyceae</taxon>
        <taxon>Suessiales</taxon>
        <taxon>Suessiaceae</taxon>
        <taxon>Polarella</taxon>
    </lineage>
</organism>
<proteinExistence type="predicted"/>
<dbReference type="AlphaFoldDB" id="A0A813G219"/>
<protein>
    <submittedName>
        <fullName evidence="2">Uncharacterized protein</fullName>
    </submittedName>
</protein>
<sequence>MNVDMKPAPRTIPWNVEAAPFVPVHAHYLFEAAPVRSDCCHPRIPGATQPADHFRMTCLPQLLSSSAAPPPEGAYASAERESIDKEEFFLEPLWVLTPPSTGVPKQRRRARTPVSDDEWKRILCVIEYDLVGATRNTEIYKPPAFCAGAGKTEEYKKPFEGEPPASRAGEGKAMRPDPAAGD</sequence>
<gene>
    <name evidence="2" type="ORF">PGLA1383_LOCUS34578</name>
</gene>
<dbReference type="EMBL" id="CAJNNV010026003">
    <property type="protein sequence ID" value="CAE8616910.1"/>
    <property type="molecule type" value="Genomic_DNA"/>
</dbReference>
<name>A0A813G219_POLGL</name>
<accession>A0A813G219</accession>
<evidence type="ECO:0000256" key="1">
    <source>
        <dbReference type="SAM" id="MobiDB-lite"/>
    </source>
</evidence>
<reference evidence="2" key="1">
    <citation type="submission" date="2021-02" db="EMBL/GenBank/DDBJ databases">
        <authorList>
            <person name="Dougan E. K."/>
            <person name="Rhodes N."/>
            <person name="Thang M."/>
            <person name="Chan C."/>
        </authorList>
    </citation>
    <scope>NUCLEOTIDE SEQUENCE</scope>
</reference>
<feature type="region of interest" description="Disordered" evidence="1">
    <location>
        <begin position="154"/>
        <end position="182"/>
    </location>
</feature>
<dbReference type="Proteomes" id="UP000654075">
    <property type="component" value="Unassembled WGS sequence"/>
</dbReference>